<dbReference type="PIRSF" id="PIRSF026583">
    <property type="entry name" value="YybT"/>
    <property type="match status" value="1"/>
</dbReference>
<dbReference type="PANTHER" id="PTHR47618:SF2">
    <property type="entry name" value="CYCLIC-DI-AMP PHOSPHODIESTERASE GDPP"/>
    <property type="match status" value="1"/>
</dbReference>
<dbReference type="Pfam" id="PF21370">
    <property type="entry name" value="PAS_GdpP"/>
    <property type="match status" value="1"/>
</dbReference>
<evidence type="ECO:0000256" key="4">
    <source>
        <dbReference type="ARBA" id="ARBA00022989"/>
    </source>
</evidence>
<dbReference type="Proteomes" id="UP000434036">
    <property type="component" value="Unassembled WGS sequence"/>
</dbReference>
<dbReference type="Pfam" id="PF01368">
    <property type="entry name" value="DHH"/>
    <property type="match status" value="1"/>
</dbReference>
<dbReference type="InterPro" id="IPR001667">
    <property type="entry name" value="DDH_dom"/>
</dbReference>
<dbReference type="PROSITE" id="PS50887">
    <property type="entry name" value="GGDEF"/>
    <property type="match status" value="1"/>
</dbReference>
<comment type="subcellular location">
    <subcellularLocation>
        <location evidence="1">Cell membrane</location>
        <topology evidence="1">Multi-pass membrane protein</topology>
    </subcellularLocation>
</comment>
<evidence type="ECO:0000256" key="1">
    <source>
        <dbReference type="ARBA" id="ARBA00004651"/>
    </source>
</evidence>
<proteinExistence type="inferred from homology"/>
<feature type="binding site" evidence="7">
    <location>
        <position position="345"/>
    </location>
    <ligand>
        <name>Mn(2+)</name>
        <dbReference type="ChEBI" id="CHEBI:29035"/>
        <label>1</label>
    </ligand>
</feature>
<sequence>MEKLENFKVQVGIIMFAQLVAIIGFYVTGFENVAKALFCFFIINLAIVMWVFMRLEKDKLNRELDISRILGRDAKDALLFGEIGILTYDDQYMVTWTNEFLDQRGIDIVGKKVTAWIHEINDLFYGDVDRITAHDGDYIYEITRKDNAQVLYIRDVTKLEDLAERFDREQVVIGLLQLDNYMEIQQYEDETMMANINTNLRQPVSEWAKSYGMLVRRMRSDRFLVVLNEATYDKVKEDKFSILQQIRKAAEDIDVQITLSMAFARGTSDLHELDEMVSSLLELAQSRGGDQVAVKRYGESVKYYGGASEAQEKHSRVRVRVMAQAIKEAIQDADKVFIVGHKEMDFDCMGSALGVSRMVSSYGREAYIVSKGGGIESQLSEALDLYSKVLEERHTFISDTEACKISGKNDLVIAVDHHNPQQSGAPLIIEKLSKVIVIDHHRRSENFIDNPLLVYVESGASSVSELVTELLPYQTQKVDVCEEEATIMYLGILIDTNRFKSRTGSRTFEAAAVLKKMGVDPITAENLLKEDFCDFEAKTQVLKYARKYNGSTIIAAVEDKQILSRTLMSQVADQLLNIKGIEAAFVIAKIDEETSAVSARSKGVMNVQIIMEKMQGGGHFTAAALQRKETTVAAIEKELQETIDAYLKEESGNESNTAK</sequence>
<evidence type="ECO:0000256" key="3">
    <source>
        <dbReference type="ARBA" id="ARBA00022692"/>
    </source>
</evidence>
<dbReference type="Gene3D" id="3.10.310.30">
    <property type="match status" value="1"/>
</dbReference>
<evidence type="ECO:0000313" key="10">
    <source>
        <dbReference type="EMBL" id="MXQ72430.1"/>
    </source>
</evidence>
<evidence type="ECO:0000256" key="7">
    <source>
        <dbReference type="PIRSR" id="PIRSR026583-50"/>
    </source>
</evidence>
<name>A0A6N8U3A4_9FIRM</name>
<keyword evidence="6" id="KW-0378">Hydrolase</keyword>
<comment type="function">
    <text evidence="6">Has phosphodiesterase (PDE) activity against cyclic-di-AMP (c-di-AMP).</text>
</comment>
<feature type="domain" description="GGDEF" evidence="9">
    <location>
        <begin position="169"/>
        <end position="297"/>
    </location>
</feature>
<dbReference type="GO" id="GO:0005886">
    <property type="term" value="C:plasma membrane"/>
    <property type="evidence" value="ECO:0007669"/>
    <property type="project" value="UniProtKB-SubCell"/>
</dbReference>
<evidence type="ECO:0000256" key="2">
    <source>
        <dbReference type="ARBA" id="ARBA00022475"/>
    </source>
</evidence>
<dbReference type="InterPro" id="IPR049553">
    <property type="entry name" value="GdpP-like_PAS"/>
</dbReference>
<dbReference type="GO" id="GO:0016787">
    <property type="term" value="F:hydrolase activity"/>
    <property type="evidence" value="ECO:0007669"/>
    <property type="project" value="UniProtKB-UniRule"/>
</dbReference>
<dbReference type="AlphaFoldDB" id="A0A6N8U3A4"/>
<feature type="binding site" evidence="7">
    <location>
        <position position="341"/>
    </location>
    <ligand>
        <name>Mn(2+)</name>
        <dbReference type="ChEBI" id="CHEBI:29035"/>
        <label>1</label>
    </ligand>
</feature>
<dbReference type="InterPro" id="IPR003156">
    <property type="entry name" value="DHHA1_dom"/>
</dbReference>
<accession>A0A6N8U3A4</accession>
<feature type="transmembrane region" description="Helical" evidence="8">
    <location>
        <begin position="33"/>
        <end position="52"/>
    </location>
</feature>
<dbReference type="InterPro" id="IPR000160">
    <property type="entry name" value="GGDEF_dom"/>
</dbReference>
<feature type="binding site" evidence="7">
    <location>
        <position position="416"/>
    </location>
    <ligand>
        <name>Mn(2+)</name>
        <dbReference type="ChEBI" id="CHEBI:29035"/>
        <label>2</label>
    </ligand>
</feature>
<dbReference type="EC" id="3.1.4.-" evidence="6"/>
<reference evidence="10 11" key="2">
    <citation type="submission" date="2020-01" db="EMBL/GenBank/DDBJ databases">
        <title>Clostridiaceae sp. nov. isolated from the gut of human by culturomics.</title>
        <authorList>
            <person name="Chang Y."/>
        </authorList>
    </citation>
    <scope>NUCLEOTIDE SEQUENCE [LARGE SCALE GENOMIC DNA]</scope>
    <source>
        <strain evidence="10 11">DONG20-135</strain>
    </source>
</reference>
<keyword evidence="5 6" id="KW-0472">Membrane</keyword>
<keyword evidence="11" id="KW-1185">Reference proteome</keyword>
<feature type="binding site" evidence="7">
    <location>
        <position position="416"/>
    </location>
    <ligand>
        <name>Mn(2+)</name>
        <dbReference type="ChEBI" id="CHEBI:29035"/>
        <label>1</label>
    </ligand>
</feature>
<dbReference type="Gene3D" id="3.30.450.20">
    <property type="entry name" value="PAS domain"/>
    <property type="match status" value="1"/>
</dbReference>
<dbReference type="Gene3D" id="3.90.1640.10">
    <property type="entry name" value="inorganic pyrophosphatase (n-terminal core)"/>
    <property type="match status" value="1"/>
</dbReference>
<comment type="caution">
    <text evidence="10">The sequence shown here is derived from an EMBL/GenBank/DDBJ whole genome shotgun (WGS) entry which is preliminary data.</text>
</comment>
<dbReference type="Pfam" id="PF24898">
    <property type="entry name" value="GGDEF_GdpP"/>
    <property type="match status" value="1"/>
</dbReference>
<dbReference type="Pfam" id="PF02272">
    <property type="entry name" value="DHHA1"/>
    <property type="match status" value="1"/>
</dbReference>
<feature type="transmembrane region" description="Helical" evidence="8">
    <location>
        <begin position="7"/>
        <end position="27"/>
    </location>
</feature>
<keyword evidence="7" id="KW-0464">Manganese</keyword>
<evidence type="ECO:0000259" key="9">
    <source>
        <dbReference type="PROSITE" id="PS50887"/>
    </source>
</evidence>
<evidence type="ECO:0000256" key="8">
    <source>
        <dbReference type="SAM" id="Phobius"/>
    </source>
</evidence>
<comment type="catalytic activity">
    <reaction evidence="6">
        <text>3',3'-c-di-AMP + H2O = 5'-O-phosphonoadenylyl-(3'-&gt;5')-adenosine + H(+)</text>
        <dbReference type="Rhea" id="RHEA:54420"/>
        <dbReference type="ChEBI" id="CHEBI:15377"/>
        <dbReference type="ChEBI" id="CHEBI:15378"/>
        <dbReference type="ChEBI" id="CHEBI:71500"/>
        <dbReference type="ChEBI" id="CHEBI:138171"/>
    </reaction>
</comment>
<dbReference type="PANTHER" id="PTHR47618">
    <property type="entry name" value="BIFUNCTIONAL OLIGORIBONUCLEASE AND PAP PHOSPHATASE NRNA"/>
    <property type="match status" value="1"/>
</dbReference>
<comment type="cofactor">
    <cofactor evidence="7">
        <name>Mn(2+)</name>
        <dbReference type="ChEBI" id="CHEBI:29035"/>
    </cofactor>
    <text evidence="7">For phosphodiesterase activity, probably binds 2 Mn(2+) per subunit.</text>
</comment>
<keyword evidence="2 6" id="KW-1003">Cell membrane</keyword>
<dbReference type="GO" id="GO:0046872">
    <property type="term" value="F:metal ion binding"/>
    <property type="evidence" value="ECO:0007669"/>
    <property type="project" value="UniProtKB-KW"/>
</dbReference>
<dbReference type="RefSeq" id="WP_160623929.1">
    <property type="nucleotide sequence ID" value="NZ_WUUQ01000001.1"/>
</dbReference>
<protein>
    <recommendedName>
        <fullName evidence="6">Cyclic-di-AMP phosphodiesterase</fullName>
        <ecNumber evidence="6">3.1.4.-</ecNumber>
    </recommendedName>
</protein>
<feature type="binding site" evidence="7">
    <location>
        <position position="495"/>
    </location>
    <ligand>
        <name>Mn(2+)</name>
        <dbReference type="ChEBI" id="CHEBI:29035"/>
        <label>2</label>
    </ligand>
</feature>
<organism evidence="10 11">
    <name type="scientific">Copranaerobaculum intestinale</name>
    <dbReference type="NCBI Taxonomy" id="2692629"/>
    <lineage>
        <taxon>Bacteria</taxon>
        <taxon>Bacillati</taxon>
        <taxon>Bacillota</taxon>
        <taxon>Erysipelotrichia</taxon>
        <taxon>Erysipelotrichales</taxon>
        <taxon>Erysipelotrichaceae</taxon>
        <taxon>Copranaerobaculum</taxon>
    </lineage>
</organism>
<comment type="similarity">
    <text evidence="6">Belongs to the GdpP/PdeA phosphodiesterase family.</text>
</comment>
<dbReference type="GO" id="GO:0003676">
    <property type="term" value="F:nucleic acid binding"/>
    <property type="evidence" value="ECO:0007669"/>
    <property type="project" value="UniProtKB-UniRule"/>
</dbReference>
<keyword evidence="7" id="KW-0479">Metal-binding</keyword>
<dbReference type="InterPro" id="IPR014528">
    <property type="entry name" value="GdpP/PdeA"/>
</dbReference>
<dbReference type="InterPro" id="IPR038763">
    <property type="entry name" value="DHH_sf"/>
</dbReference>
<keyword evidence="4 8" id="KW-1133">Transmembrane helix</keyword>
<reference evidence="10 11" key="1">
    <citation type="submission" date="2019-12" db="EMBL/GenBank/DDBJ databases">
        <authorList>
            <person name="Yang R."/>
        </authorList>
    </citation>
    <scope>NUCLEOTIDE SEQUENCE [LARGE SCALE GENOMIC DNA]</scope>
    <source>
        <strain evidence="10 11">DONG20-135</strain>
    </source>
</reference>
<evidence type="ECO:0000313" key="11">
    <source>
        <dbReference type="Proteomes" id="UP000434036"/>
    </source>
</evidence>
<feature type="binding site" evidence="7">
    <location>
        <position position="347"/>
    </location>
    <ligand>
        <name>Mn(2+)</name>
        <dbReference type="ChEBI" id="CHEBI:29035"/>
        <label>2</label>
    </ligand>
</feature>
<evidence type="ECO:0000256" key="6">
    <source>
        <dbReference type="PIRNR" id="PIRNR026583"/>
    </source>
</evidence>
<dbReference type="EMBL" id="WUUQ01000001">
    <property type="protein sequence ID" value="MXQ72430.1"/>
    <property type="molecule type" value="Genomic_DNA"/>
</dbReference>
<keyword evidence="3 8" id="KW-0812">Transmembrane</keyword>
<dbReference type="SUPFAM" id="SSF64182">
    <property type="entry name" value="DHH phosphoesterases"/>
    <property type="match status" value="1"/>
</dbReference>
<gene>
    <name evidence="10" type="ORF">GSF08_00550</name>
</gene>
<dbReference type="FunFam" id="3.90.1640.10:FF:000002">
    <property type="entry name" value="Cyclic-di-AMP phosphodiesterase"/>
    <property type="match status" value="1"/>
</dbReference>
<dbReference type="InterPro" id="IPR051319">
    <property type="entry name" value="Oligoribo/pAp-PDE_c-di-AMP_PDE"/>
</dbReference>
<feature type="binding site" evidence="7">
    <location>
        <position position="440"/>
    </location>
    <ligand>
        <name>Mn(2+)</name>
        <dbReference type="ChEBI" id="CHEBI:29035"/>
        <label>2</label>
    </ligand>
</feature>
<evidence type="ECO:0000256" key="5">
    <source>
        <dbReference type="ARBA" id="ARBA00023136"/>
    </source>
</evidence>